<reference evidence="26" key="1">
    <citation type="journal article" date="2023" name="Mol. Phylogenet. Evol.">
        <title>Genome-scale phylogeny and comparative genomics of the fungal order Sordariales.</title>
        <authorList>
            <person name="Hensen N."/>
            <person name="Bonometti L."/>
            <person name="Westerberg I."/>
            <person name="Brannstrom I.O."/>
            <person name="Guillou S."/>
            <person name="Cros-Aarteil S."/>
            <person name="Calhoun S."/>
            <person name="Haridas S."/>
            <person name="Kuo A."/>
            <person name="Mondo S."/>
            <person name="Pangilinan J."/>
            <person name="Riley R."/>
            <person name="LaButti K."/>
            <person name="Andreopoulos B."/>
            <person name="Lipzen A."/>
            <person name="Chen C."/>
            <person name="Yan M."/>
            <person name="Daum C."/>
            <person name="Ng V."/>
            <person name="Clum A."/>
            <person name="Steindorff A."/>
            <person name="Ohm R.A."/>
            <person name="Martin F."/>
            <person name="Silar P."/>
            <person name="Natvig D.O."/>
            <person name="Lalanne C."/>
            <person name="Gautier V."/>
            <person name="Ament-Velasquez S.L."/>
            <person name="Kruys A."/>
            <person name="Hutchinson M.I."/>
            <person name="Powell A.J."/>
            <person name="Barry K."/>
            <person name="Miller A.N."/>
            <person name="Grigoriev I.V."/>
            <person name="Debuchy R."/>
            <person name="Gladieux P."/>
            <person name="Hiltunen Thoren M."/>
            <person name="Johannesson H."/>
        </authorList>
    </citation>
    <scope>NUCLEOTIDE SEQUENCE</scope>
    <source>
        <strain evidence="26">CBS 315.58</strain>
    </source>
</reference>
<comment type="subcellular location">
    <subcellularLocation>
        <location evidence="2">Cytoplasm</location>
    </subcellularLocation>
    <subcellularLocation>
        <location evidence="3">Endoplasmic reticulum membrane</location>
    </subcellularLocation>
</comment>
<accession>A0AAN6XCS5</accession>
<keyword evidence="12" id="KW-0378">Hydrolase</keyword>
<dbReference type="SUPFAM" id="SSF49562">
    <property type="entry name" value="C2 domain (Calcium/lipid-binding domain, CaLB)"/>
    <property type="match status" value="2"/>
</dbReference>
<dbReference type="InterPro" id="IPR036649">
    <property type="entry name" value="Pyrophosphatase_sf"/>
</dbReference>
<keyword evidence="15 23" id="KW-1133">Transmembrane helix</keyword>
<comment type="caution">
    <text evidence="26">The sequence shown here is derived from an EMBL/GenBank/DDBJ whole genome shotgun (WGS) entry which is preliminary data.</text>
</comment>
<dbReference type="InterPro" id="IPR035892">
    <property type="entry name" value="C2_domain_sf"/>
</dbReference>
<feature type="compositionally biased region" description="Basic and acidic residues" evidence="22">
    <location>
        <begin position="376"/>
        <end position="400"/>
    </location>
</feature>
<evidence type="ECO:0000256" key="15">
    <source>
        <dbReference type="ARBA" id="ARBA00022989"/>
    </source>
</evidence>
<evidence type="ECO:0000256" key="22">
    <source>
        <dbReference type="SAM" id="MobiDB-lite"/>
    </source>
</evidence>
<feature type="region of interest" description="Disordered" evidence="22">
    <location>
        <begin position="250"/>
        <end position="279"/>
    </location>
</feature>
<feature type="region of interest" description="Disordered" evidence="22">
    <location>
        <begin position="298"/>
        <end position="488"/>
    </location>
</feature>
<dbReference type="Gene3D" id="3.90.80.10">
    <property type="entry name" value="Inorganic pyrophosphatase"/>
    <property type="match status" value="1"/>
</dbReference>
<comment type="catalytic activity">
    <reaction evidence="21">
        <text>diphosphate + H2O = 2 phosphate + H(+)</text>
        <dbReference type="Rhea" id="RHEA:24576"/>
        <dbReference type="ChEBI" id="CHEBI:15377"/>
        <dbReference type="ChEBI" id="CHEBI:15378"/>
        <dbReference type="ChEBI" id="CHEBI:33019"/>
        <dbReference type="ChEBI" id="CHEBI:43474"/>
        <dbReference type="EC" id="3.6.1.1"/>
    </reaction>
</comment>
<keyword evidence="11" id="KW-0677">Repeat</keyword>
<keyword evidence="9 23" id="KW-0812">Transmembrane</keyword>
<feature type="compositionally biased region" description="Basic residues" evidence="22">
    <location>
        <begin position="1503"/>
        <end position="1513"/>
    </location>
</feature>
<keyword evidence="10" id="KW-0479">Metal-binding</keyword>
<dbReference type="InterPro" id="IPR000008">
    <property type="entry name" value="C2_dom"/>
</dbReference>
<evidence type="ECO:0000256" key="17">
    <source>
        <dbReference type="ARBA" id="ARBA00023121"/>
    </source>
</evidence>
<sequence length="1594" mass="177597">MEMKKPEYSLRRVGKPFTKDYRVYFERNADGIAVSPFHDIPLFHNENEKVFNMVVEVPRWTNAKFEISRTKSLNPITQDILDGKPRFVKSCFPYKGYIWNYGALPQTWEDPHYTDPDTDAKGDNDPIDACEIGRAIAKTGDVKQVKILGVLGLLDEGETDWKLIVIDVTDPLADKLHSISDVEKYLPGLLDATKDWFRIYMVPDGYPANEYALEGKFMDQGYAMNVVQECSEAWRKLVNGKIEKGDISLQNTTLKGTPGKLDPKKVKLPPDEDLSPAPVPEDQEEWFYVDRESLDAASRLENDRGPRRAHGGPYTSKHPVPTIRGYREHRAEIKQRQDQAAAADIEALPDQDNDAVDNTTNPTAGGIESANPNTDLKSKGKRAYESIKTIAKDEDQHRDQQAPYQSVNRHTIPVSEREPPDQQSHTEDTSAPDTATDGDDELENDPDGKSATETVAATISPKEKRKAMKKAHKGKKRKRKGRKVTDPVTHLPVVIHDMTDGDLKAVDSDSGVSGLSSDQDEGDEELMQGLFPPPDLKDTKKELGTVYRKAMSAYGVAIGVMLGIMVLGLGWGTDLHQRQNWNKSTLITAAVFLTITVLAALGLAQGLSFYISKRVDQILEDQVWDADREEEMSLNNRSSDNLPESVAWLNSLLASIWPLINPDLFASLVDTLEDVMQASLPKVIRMVSVDDIGQGSEGVRILGVKWLPTGKAGESVSHDGGDGEQEMEAEEGDFVNLELAFAYRAQKSGKTIKSKAKNAHLYLKFYLPGGLAVPVWVELKGLVGVMRLRLQLTPDPPFFELCTLTFLGQPRADISCVPLSKHNLNLMNVPLISGFVQSAMDAALAEYVAPKSLTLNLKDMLVGDDFKKDTISRGVVAVHIDRARGFKEGDGGLGVLKPGSSDSYVSVSWGKFGKPVGCTRIIKSDQAPNWNEWIFVLVSPDEINAEETLRIQLWDSDKHTADDDLGRTEVSLKELMHGHDTRNRMCQREDDLHADDPDDKLPGQLKWSVGYFSKAHIQQCQLDRQTFDPSVRTIDDLKKKSSEQTRYKLREALDTGSEEGTDELAQQEVQDLKEKEDMMIISAPPPQGLPSGILSIQIHNIIGLEVAKLNRDRSADSNAGGSQIEEEGGAGDSDAPDGYCTVILNHAQVYRTRTKPKNAHPFFNAGTERFVRDWKSAEVMISVRDSREGENDPLLGVVYLPLRKVFAERSQVMGTWPLAGGIGYGRVRVSMVWRSVKLNMVKEIGTGWEYGTLEVKAPIKAAAGLDEGLKKKWNKVKLKTKVSKEKMHFSSGIDAWRPKRRSKENVFLGVSNRYATSLVIEFRDTTKVMGEDAVALAVLWLGDIPDEEETSVKLNVWRGGKKQLKRARGCADYEGAEEGEEPLGEVELTVRFWRGLSGYHKHLGGKSGNKSSSIRSVLEVLDTVNDEKMIDYYDNSDSETESSSETDTESSSDYSDGQGTLRKRDSHEEAEKRKMLRKAGQDSTTEYSSDEDEGPMNGNPVKPVKKAKTKIKKRASDLVDGKDGSSDDGKRGPISQLQDYKRHHKQLHRKHRGVMQWKTARSVDWMVDKVKDGKSKVKGLVDHSEKEQGIETEV</sequence>
<keyword evidence="8" id="KW-0597">Phosphoprotein</keyword>
<dbReference type="Proteomes" id="UP001303160">
    <property type="component" value="Unassembled WGS sequence"/>
</dbReference>
<dbReference type="Pfam" id="PF00168">
    <property type="entry name" value="C2"/>
    <property type="match status" value="2"/>
</dbReference>
<dbReference type="InterPro" id="IPR057349">
    <property type="entry name" value="C2_Mug190_3rd"/>
</dbReference>
<evidence type="ECO:0000256" key="2">
    <source>
        <dbReference type="ARBA" id="ARBA00004496"/>
    </source>
</evidence>
<feature type="compositionally biased region" description="Basic and acidic residues" evidence="22">
    <location>
        <begin position="1514"/>
        <end position="1531"/>
    </location>
</feature>
<evidence type="ECO:0000256" key="8">
    <source>
        <dbReference type="ARBA" id="ARBA00022553"/>
    </source>
</evidence>
<feature type="domain" description="SMP-LTD" evidence="25">
    <location>
        <begin position="642"/>
        <end position="858"/>
    </location>
</feature>
<dbReference type="FunFam" id="3.90.80.10:FF:000004">
    <property type="entry name" value="Inorganic pyrophosphatase"/>
    <property type="match status" value="1"/>
</dbReference>
<dbReference type="PROSITE" id="PS50004">
    <property type="entry name" value="C2"/>
    <property type="match status" value="2"/>
</dbReference>
<evidence type="ECO:0000256" key="9">
    <source>
        <dbReference type="ARBA" id="ARBA00022692"/>
    </source>
</evidence>
<reference evidence="26" key="2">
    <citation type="submission" date="2023-05" db="EMBL/GenBank/DDBJ databases">
        <authorList>
            <consortium name="Lawrence Berkeley National Laboratory"/>
            <person name="Steindorff A."/>
            <person name="Hensen N."/>
            <person name="Bonometti L."/>
            <person name="Westerberg I."/>
            <person name="Brannstrom I.O."/>
            <person name="Guillou S."/>
            <person name="Cros-Aarteil S."/>
            <person name="Calhoun S."/>
            <person name="Haridas S."/>
            <person name="Kuo A."/>
            <person name="Mondo S."/>
            <person name="Pangilinan J."/>
            <person name="Riley R."/>
            <person name="Labutti K."/>
            <person name="Andreopoulos B."/>
            <person name="Lipzen A."/>
            <person name="Chen C."/>
            <person name="Yanf M."/>
            <person name="Daum C."/>
            <person name="Ng V."/>
            <person name="Clum A."/>
            <person name="Ohm R."/>
            <person name="Martin F."/>
            <person name="Silar P."/>
            <person name="Natvig D."/>
            <person name="Lalanne C."/>
            <person name="Gautier V."/>
            <person name="Ament-Velasquez S.L."/>
            <person name="Kruys A."/>
            <person name="Hutchinson M.I."/>
            <person name="Powell A.J."/>
            <person name="Barry K."/>
            <person name="Miller A.N."/>
            <person name="Grigoriev I.V."/>
            <person name="Debuchy R."/>
            <person name="Gladieux P."/>
            <person name="Thoren M.H."/>
            <person name="Johannesson H."/>
        </authorList>
    </citation>
    <scope>NUCLEOTIDE SEQUENCE</scope>
    <source>
        <strain evidence="26">CBS 315.58</strain>
    </source>
</reference>
<evidence type="ECO:0000256" key="5">
    <source>
        <dbReference type="ARBA" id="ARBA00012146"/>
    </source>
</evidence>
<dbReference type="GO" id="GO:0004427">
    <property type="term" value="F:inorganic diphosphate phosphatase activity"/>
    <property type="evidence" value="ECO:0007669"/>
    <property type="project" value="UniProtKB-EC"/>
</dbReference>
<dbReference type="EC" id="3.6.1.1" evidence="5"/>
<keyword evidence="6" id="KW-0813">Transport</keyword>
<evidence type="ECO:0000256" key="13">
    <source>
        <dbReference type="ARBA" id="ARBA00022824"/>
    </source>
</evidence>
<name>A0AAN6XCS5_9PEZI</name>
<feature type="compositionally biased region" description="Basic and acidic residues" evidence="22">
    <location>
        <begin position="325"/>
        <end position="337"/>
    </location>
</feature>
<feature type="compositionally biased region" description="Basic and acidic residues" evidence="22">
    <location>
        <begin position="1462"/>
        <end position="1473"/>
    </location>
</feature>
<feature type="domain" description="C2" evidence="24">
    <location>
        <begin position="856"/>
        <end position="986"/>
    </location>
</feature>
<dbReference type="Gene3D" id="2.60.40.150">
    <property type="entry name" value="C2 domain"/>
    <property type="match status" value="2"/>
</dbReference>
<evidence type="ECO:0000256" key="20">
    <source>
        <dbReference type="ARBA" id="ARBA00040300"/>
    </source>
</evidence>
<proteinExistence type="inferred from homology"/>
<evidence type="ECO:0000256" key="1">
    <source>
        <dbReference type="ARBA" id="ARBA00001946"/>
    </source>
</evidence>
<keyword evidence="16" id="KW-0445">Lipid transport</keyword>
<feature type="compositionally biased region" description="Low complexity" evidence="22">
    <location>
        <begin position="508"/>
        <end position="517"/>
    </location>
</feature>
<feature type="compositionally biased region" description="Acidic residues" evidence="22">
    <location>
        <begin position="436"/>
        <end position="445"/>
    </location>
</feature>
<dbReference type="GO" id="GO:0006796">
    <property type="term" value="P:phosphate-containing compound metabolic process"/>
    <property type="evidence" value="ECO:0007669"/>
    <property type="project" value="InterPro"/>
</dbReference>
<organism evidence="26 27">
    <name type="scientific">Triangularia verruculosa</name>
    <dbReference type="NCBI Taxonomy" id="2587418"/>
    <lineage>
        <taxon>Eukaryota</taxon>
        <taxon>Fungi</taxon>
        <taxon>Dikarya</taxon>
        <taxon>Ascomycota</taxon>
        <taxon>Pezizomycotina</taxon>
        <taxon>Sordariomycetes</taxon>
        <taxon>Sordariomycetidae</taxon>
        <taxon>Sordariales</taxon>
        <taxon>Podosporaceae</taxon>
        <taxon>Triangularia</taxon>
    </lineage>
</organism>
<evidence type="ECO:0000259" key="25">
    <source>
        <dbReference type="PROSITE" id="PS51847"/>
    </source>
</evidence>
<evidence type="ECO:0000313" key="27">
    <source>
        <dbReference type="Proteomes" id="UP001303160"/>
    </source>
</evidence>
<dbReference type="CDD" id="cd00412">
    <property type="entry name" value="pyrophosphatase"/>
    <property type="match status" value="1"/>
</dbReference>
<keyword evidence="14" id="KW-0460">Magnesium</keyword>
<evidence type="ECO:0000256" key="23">
    <source>
        <dbReference type="SAM" id="Phobius"/>
    </source>
</evidence>
<keyword evidence="27" id="KW-1185">Reference proteome</keyword>
<keyword evidence="18 23" id="KW-0472">Membrane</keyword>
<dbReference type="GO" id="GO:0008289">
    <property type="term" value="F:lipid binding"/>
    <property type="evidence" value="ECO:0007669"/>
    <property type="project" value="UniProtKB-KW"/>
</dbReference>
<evidence type="ECO:0000259" key="24">
    <source>
        <dbReference type="PROSITE" id="PS50004"/>
    </source>
</evidence>
<feature type="compositionally biased region" description="Basic residues" evidence="22">
    <location>
        <begin position="463"/>
        <end position="482"/>
    </location>
</feature>
<feature type="region of interest" description="Disordered" evidence="22">
    <location>
        <begin position="500"/>
        <end position="536"/>
    </location>
</feature>
<feature type="transmembrane region" description="Helical" evidence="23">
    <location>
        <begin position="585"/>
        <end position="611"/>
    </location>
</feature>
<dbReference type="SUPFAM" id="SSF50324">
    <property type="entry name" value="Inorganic pyrophosphatase"/>
    <property type="match status" value="1"/>
</dbReference>
<evidence type="ECO:0000256" key="4">
    <source>
        <dbReference type="ARBA" id="ARBA00006220"/>
    </source>
</evidence>
<dbReference type="Pfam" id="PF00719">
    <property type="entry name" value="Pyrophosphatase"/>
    <property type="match status" value="1"/>
</dbReference>
<evidence type="ECO:0000256" key="6">
    <source>
        <dbReference type="ARBA" id="ARBA00022448"/>
    </source>
</evidence>
<feature type="compositionally biased region" description="Basic and acidic residues" evidence="22">
    <location>
        <begin position="415"/>
        <end position="428"/>
    </location>
</feature>
<dbReference type="InterPro" id="IPR008162">
    <property type="entry name" value="Pyrophosphatase"/>
</dbReference>
<keyword evidence="13" id="KW-0256">Endoplasmic reticulum</keyword>
<evidence type="ECO:0000256" key="18">
    <source>
        <dbReference type="ARBA" id="ARBA00023136"/>
    </source>
</evidence>
<comment type="similarity">
    <text evidence="4">Belongs to the PPase family.</text>
</comment>
<dbReference type="GO" id="GO:0061817">
    <property type="term" value="P:endoplasmic reticulum-plasma membrane tethering"/>
    <property type="evidence" value="ECO:0007669"/>
    <property type="project" value="InterPro"/>
</dbReference>
<gene>
    <name evidence="26" type="ORF">QBC40DRAFT_350468</name>
</gene>
<protein>
    <recommendedName>
        <fullName evidence="20">Inorganic pyrophosphatase</fullName>
        <ecNumber evidence="5">3.6.1.1</ecNumber>
    </recommendedName>
    <alternativeName>
        <fullName evidence="19">Pyrophosphate phospho-hydrolase</fullName>
    </alternativeName>
</protein>
<comment type="cofactor">
    <cofactor evidence="1">
        <name>Mg(2+)</name>
        <dbReference type="ChEBI" id="CHEBI:18420"/>
    </cofactor>
</comment>
<feature type="transmembrane region" description="Helical" evidence="23">
    <location>
        <begin position="551"/>
        <end position="573"/>
    </location>
</feature>
<feature type="region of interest" description="Disordered" evidence="22">
    <location>
        <begin position="1114"/>
        <end position="1133"/>
    </location>
</feature>
<dbReference type="PROSITE" id="PS51847">
    <property type="entry name" value="SMP"/>
    <property type="match status" value="1"/>
</dbReference>
<keyword evidence="7" id="KW-0963">Cytoplasm</keyword>
<dbReference type="GO" id="GO:0005789">
    <property type="term" value="C:endoplasmic reticulum membrane"/>
    <property type="evidence" value="ECO:0007669"/>
    <property type="project" value="UniProtKB-SubCell"/>
</dbReference>
<evidence type="ECO:0000256" key="12">
    <source>
        <dbReference type="ARBA" id="ARBA00022801"/>
    </source>
</evidence>
<dbReference type="PANTHER" id="PTHR47348">
    <property type="entry name" value="MEIOTICALLY UP-REGULATED GENE 190 PROTEIN"/>
    <property type="match status" value="1"/>
</dbReference>
<evidence type="ECO:0000256" key="19">
    <source>
        <dbReference type="ARBA" id="ARBA00032535"/>
    </source>
</evidence>
<dbReference type="GO" id="GO:0000287">
    <property type="term" value="F:magnesium ion binding"/>
    <property type="evidence" value="ECO:0007669"/>
    <property type="project" value="InterPro"/>
</dbReference>
<evidence type="ECO:0000256" key="11">
    <source>
        <dbReference type="ARBA" id="ARBA00022737"/>
    </source>
</evidence>
<dbReference type="PANTHER" id="PTHR47348:SF2">
    <property type="entry name" value="MEIOTICALLY UP-REGULATED 190 PROTEIN"/>
    <property type="match status" value="1"/>
</dbReference>
<dbReference type="PROSITE" id="PS00387">
    <property type="entry name" value="PPASE"/>
    <property type="match status" value="1"/>
</dbReference>
<evidence type="ECO:0000256" key="21">
    <source>
        <dbReference type="ARBA" id="ARBA00047820"/>
    </source>
</evidence>
<evidence type="ECO:0000256" key="14">
    <source>
        <dbReference type="ARBA" id="ARBA00022842"/>
    </source>
</evidence>
<dbReference type="InterPro" id="IPR031468">
    <property type="entry name" value="SMP_LBD"/>
</dbReference>
<evidence type="ECO:0000256" key="7">
    <source>
        <dbReference type="ARBA" id="ARBA00022490"/>
    </source>
</evidence>
<dbReference type="CDD" id="cd04052">
    <property type="entry name" value="C2B_Tricalbin-like"/>
    <property type="match status" value="1"/>
</dbReference>
<dbReference type="SMART" id="SM00239">
    <property type="entry name" value="C2"/>
    <property type="match status" value="2"/>
</dbReference>
<evidence type="ECO:0000256" key="3">
    <source>
        <dbReference type="ARBA" id="ARBA00004586"/>
    </source>
</evidence>
<evidence type="ECO:0000256" key="10">
    <source>
        <dbReference type="ARBA" id="ARBA00022723"/>
    </source>
</evidence>
<feature type="compositionally biased region" description="Acidic residues" evidence="22">
    <location>
        <begin position="1434"/>
        <end position="1450"/>
    </location>
</feature>
<dbReference type="InterPro" id="IPR037765">
    <property type="entry name" value="C2B_Tricalbin"/>
</dbReference>
<dbReference type="CDD" id="cd21676">
    <property type="entry name" value="SMP_Mug190"/>
    <property type="match status" value="1"/>
</dbReference>
<feature type="region of interest" description="Disordered" evidence="22">
    <location>
        <begin position="1433"/>
        <end position="1555"/>
    </location>
</feature>
<dbReference type="Pfam" id="PF25669">
    <property type="entry name" value="SMP_MUG190-like"/>
    <property type="match status" value="1"/>
</dbReference>
<feature type="compositionally biased region" description="Basic residues" evidence="22">
    <location>
        <begin position="1541"/>
        <end position="1553"/>
    </location>
</feature>
<keyword evidence="17" id="KW-0446">Lipid-binding</keyword>
<feature type="compositionally biased region" description="Basic and acidic residues" evidence="22">
    <location>
        <begin position="261"/>
        <end position="270"/>
    </location>
</feature>
<dbReference type="GO" id="GO:0006869">
    <property type="term" value="P:lipid transport"/>
    <property type="evidence" value="ECO:0007669"/>
    <property type="project" value="UniProtKB-KW"/>
</dbReference>
<dbReference type="Pfam" id="PF25331">
    <property type="entry name" value="C2_Mug190_3rd"/>
    <property type="match status" value="1"/>
</dbReference>
<evidence type="ECO:0000256" key="16">
    <source>
        <dbReference type="ARBA" id="ARBA00023055"/>
    </source>
</evidence>
<dbReference type="EMBL" id="MU863951">
    <property type="protein sequence ID" value="KAK4198124.1"/>
    <property type="molecule type" value="Genomic_DNA"/>
</dbReference>
<evidence type="ECO:0000313" key="26">
    <source>
        <dbReference type="EMBL" id="KAK4198124.1"/>
    </source>
</evidence>
<feature type="domain" description="C2" evidence="24">
    <location>
        <begin position="1074"/>
        <end position="1217"/>
    </location>
</feature>